<accession>A0ACC1AAJ3</accession>
<protein>
    <submittedName>
        <fullName evidence="1">Uncharacterized protein</fullName>
    </submittedName>
</protein>
<gene>
    <name evidence="1" type="ORF">Patl1_30300</name>
</gene>
<organism evidence="1 2">
    <name type="scientific">Pistacia atlantica</name>
    <dbReference type="NCBI Taxonomy" id="434234"/>
    <lineage>
        <taxon>Eukaryota</taxon>
        <taxon>Viridiplantae</taxon>
        <taxon>Streptophyta</taxon>
        <taxon>Embryophyta</taxon>
        <taxon>Tracheophyta</taxon>
        <taxon>Spermatophyta</taxon>
        <taxon>Magnoliopsida</taxon>
        <taxon>eudicotyledons</taxon>
        <taxon>Gunneridae</taxon>
        <taxon>Pentapetalae</taxon>
        <taxon>rosids</taxon>
        <taxon>malvids</taxon>
        <taxon>Sapindales</taxon>
        <taxon>Anacardiaceae</taxon>
        <taxon>Pistacia</taxon>
    </lineage>
</organism>
<name>A0ACC1AAJ3_9ROSI</name>
<dbReference type="Proteomes" id="UP001164250">
    <property type="component" value="Chromosome 11"/>
</dbReference>
<evidence type="ECO:0000313" key="2">
    <source>
        <dbReference type="Proteomes" id="UP001164250"/>
    </source>
</evidence>
<proteinExistence type="predicted"/>
<reference evidence="2" key="1">
    <citation type="journal article" date="2023" name="G3 (Bethesda)">
        <title>Genome assembly and association tests identify interacting loci associated with vigor, precocity, and sex in interspecific pistachio rootstocks.</title>
        <authorList>
            <person name="Palmer W."/>
            <person name="Jacygrad E."/>
            <person name="Sagayaradj S."/>
            <person name="Cavanaugh K."/>
            <person name="Han R."/>
            <person name="Bertier L."/>
            <person name="Beede B."/>
            <person name="Kafkas S."/>
            <person name="Golino D."/>
            <person name="Preece J."/>
            <person name="Michelmore R."/>
        </authorList>
    </citation>
    <scope>NUCLEOTIDE SEQUENCE [LARGE SCALE GENOMIC DNA]</scope>
</reference>
<comment type="caution">
    <text evidence="1">The sequence shown here is derived from an EMBL/GenBank/DDBJ whole genome shotgun (WGS) entry which is preliminary data.</text>
</comment>
<evidence type="ECO:0000313" key="1">
    <source>
        <dbReference type="EMBL" id="KAJ0084047.1"/>
    </source>
</evidence>
<dbReference type="EMBL" id="CM047907">
    <property type="protein sequence ID" value="KAJ0084047.1"/>
    <property type="molecule type" value="Genomic_DNA"/>
</dbReference>
<sequence>MLDPGPSEALFNGALHWVTKRYDEAQQVQVHCLGNNKGIEIFMNEYNVKDSWMKKYVIGTYLPSSLRQDMRMNMDSQIWKERRLGKGGNRVICILKNGDILLEIENGALFHMTLLERSLRSC</sequence>
<keyword evidence="2" id="KW-1185">Reference proteome</keyword>